<dbReference type="InterPro" id="IPR019370">
    <property type="entry name" value="E2F-assoc_phosphoprotein"/>
</dbReference>
<evidence type="ECO:0000313" key="3">
    <source>
        <dbReference type="Proteomes" id="UP000549394"/>
    </source>
</evidence>
<proteinExistence type="predicted"/>
<organism evidence="2 3">
    <name type="scientific">Dimorphilus gyrociliatus</name>
    <dbReference type="NCBI Taxonomy" id="2664684"/>
    <lineage>
        <taxon>Eukaryota</taxon>
        <taxon>Metazoa</taxon>
        <taxon>Spiralia</taxon>
        <taxon>Lophotrochozoa</taxon>
        <taxon>Annelida</taxon>
        <taxon>Polychaeta</taxon>
        <taxon>Polychaeta incertae sedis</taxon>
        <taxon>Dinophilidae</taxon>
        <taxon>Dimorphilus</taxon>
    </lineage>
</organism>
<dbReference type="OrthoDB" id="122464at2759"/>
<sequence length="316" mass="36373">MYLGGELYDIDAIESDSDNKYSSGSEDEEEFEKFLSNSKNSINKSIQGEIVKRRQQNKVKKKNTFEDEMEEEIDSIISSIQEKYLFTFPSSVFVGQNKIKIESSSVTSFDAALMESEEKKPSAIKSAKSPQKRKRVTFAKPTGDVAEKDTKPAAEKEETEMETEDYGTDYDENKNDTEVNDSLLYDPEMDNDDALWVENERRRGRNMPSKNGKLDKPPNSDAVLDCPSCLSTLCLDCQRHELYTNQYRAMFVMNCRPVLTEELHYQSKAKKRKGMKQETEKDETYHPVRCSECNTEVGVYDKEEIYHFFNVLASRA</sequence>
<feature type="compositionally biased region" description="Acidic residues" evidence="1">
    <location>
        <begin position="157"/>
        <end position="170"/>
    </location>
</feature>
<protein>
    <submittedName>
        <fullName evidence="2">DgyrCDS10105</fullName>
    </submittedName>
</protein>
<dbReference type="GO" id="GO:0005634">
    <property type="term" value="C:nucleus"/>
    <property type="evidence" value="ECO:0007669"/>
    <property type="project" value="TreeGrafter"/>
</dbReference>
<feature type="region of interest" description="Disordered" evidence="1">
    <location>
        <begin position="112"/>
        <end position="187"/>
    </location>
</feature>
<feature type="region of interest" description="Disordered" evidence="1">
    <location>
        <begin position="16"/>
        <end position="36"/>
    </location>
</feature>
<dbReference type="PANTHER" id="PTHR15967">
    <property type="entry name" value="E2F-ASSOCIATED PHOSPHOPROTEIN"/>
    <property type="match status" value="1"/>
</dbReference>
<comment type="caution">
    <text evidence="2">The sequence shown here is derived from an EMBL/GenBank/DDBJ whole genome shotgun (WGS) entry which is preliminary data.</text>
</comment>
<dbReference type="PANTHER" id="PTHR15967:SF0">
    <property type="entry name" value="E2F-ASSOCIATED PHOSPHOPROTEIN"/>
    <property type="match status" value="1"/>
</dbReference>
<feature type="region of interest" description="Disordered" evidence="1">
    <location>
        <begin position="199"/>
        <end position="218"/>
    </location>
</feature>
<reference evidence="2 3" key="1">
    <citation type="submission" date="2020-08" db="EMBL/GenBank/DDBJ databases">
        <authorList>
            <person name="Hejnol A."/>
        </authorList>
    </citation>
    <scope>NUCLEOTIDE SEQUENCE [LARGE SCALE GENOMIC DNA]</scope>
</reference>
<dbReference type="EMBL" id="CAJFCJ010000014">
    <property type="protein sequence ID" value="CAD5121609.1"/>
    <property type="molecule type" value="Genomic_DNA"/>
</dbReference>
<dbReference type="Pfam" id="PF10238">
    <property type="entry name" value="Eapp_C"/>
    <property type="match status" value="1"/>
</dbReference>
<evidence type="ECO:0000256" key="1">
    <source>
        <dbReference type="SAM" id="MobiDB-lite"/>
    </source>
</evidence>
<accession>A0A7I8VZF4</accession>
<feature type="compositionally biased region" description="Basic and acidic residues" evidence="1">
    <location>
        <begin position="145"/>
        <end position="156"/>
    </location>
</feature>
<name>A0A7I8VZF4_9ANNE</name>
<evidence type="ECO:0000313" key="2">
    <source>
        <dbReference type="EMBL" id="CAD5121609.1"/>
    </source>
</evidence>
<gene>
    <name evidence="2" type="ORF">DGYR_LOCUS9538</name>
</gene>
<keyword evidence="3" id="KW-1185">Reference proteome</keyword>
<dbReference type="AlphaFoldDB" id="A0A7I8VZF4"/>
<dbReference type="Proteomes" id="UP000549394">
    <property type="component" value="Unassembled WGS sequence"/>
</dbReference>